<proteinExistence type="predicted"/>
<keyword evidence="1" id="KW-0812">Transmembrane</keyword>
<feature type="transmembrane region" description="Helical" evidence="1">
    <location>
        <begin position="211"/>
        <end position="229"/>
    </location>
</feature>
<dbReference type="EMBL" id="BMXG01000024">
    <property type="protein sequence ID" value="GHC10686.1"/>
    <property type="molecule type" value="Genomic_DNA"/>
</dbReference>
<protein>
    <submittedName>
        <fullName evidence="2">Uncharacterized protein</fullName>
    </submittedName>
</protein>
<feature type="transmembrane region" description="Helical" evidence="1">
    <location>
        <begin position="30"/>
        <end position="50"/>
    </location>
</feature>
<comment type="caution">
    <text evidence="2">The sequence shown here is derived from an EMBL/GenBank/DDBJ whole genome shotgun (WGS) entry which is preliminary data.</text>
</comment>
<keyword evidence="3" id="KW-1185">Reference proteome</keyword>
<gene>
    <name evidence="2" type="ORF">GCM10007047_30000</name>
</gene>
<evidence type="ECO:0000313" key="2">
    <source>
        <dbReference type="EMBL" id="GHC10686.1"/>
    </source>
</evidence>
<feature type="transmembrane region" description="Helical" evidence="1">
    <location>
        <begin position="144"/>
        <end position="164"/>
    </location>
</feature>
<evidence type="ECO:0000256" key="1">
    <source>
        <dbReference type="SAM" id="Phobius"/>
    </source>
</evidence>
<keyword evidence="1" id="KW-1133">Transmembrane helix</keyword>
<accession>A0A8J3DDL6</accession>
<reference evidence="2" key="2">
    <citation type="submission" date="2020-09" db="EMBL/GenBank/DDBJ databases">
        <authorList>
            <person name="Sun Q."/>
            <person name="Kim S."/>
        </authorList>
    </citation>
    <scope>NUCLEOTIDE SEQUENCE</scope>
    <source>
        <strain evidence="2">KCTC 12870</strain>
    </source>
</reference>
<feature type="transmembrane region" description="Helical" evidence="1">
    <location>
        <begin position="185"/>
        <end position="205"/>
    </location>
</feature>
<reference evidence="2" key="1">
    <citation type="journal article" date="2014" name="Int. J. Syst. Evol. Microbiol.">
        <title>Complete genome sequence of Corynebacterium casei LMG S-19264T (=DSM 44701T), isolated from a smear-ripened cheese.</title>
        <authorList>
            <consortium name="US DOE Joint Genome Institute (JGI-PGF)"/>
            <person name="Walter F."/>
            <person name="Albersmeier A."/>
            <person name="Kalinowski J."/>
            <person name="Ruckert C."/>
        </authorList>
    </citation>
    <scope>NUCLEOTIDE SEQUENCE</scope>
    <source>
        <strain evidence="2">KCTC 12870</strain>
    </source>
</reference>
<sequence length="235" mass="26747">MCSVCRIVRTHPIQWRAAINEGIAAAKANLIPGALLIFCGILLVVGYYQVEAVRNTLDWVGELQKRFGPAFAIPSTAFFGGVLPLVFRRVFLKESSRWQDYLFQSLFWGEKGLEVYFFYKMQAALFGHSATWQSILPKVLVDQLIYVPLVAVPSMVLGYLWKACGYSIADTRAALLRRSYWERSIPVMISNWGVWTPAVIIIYTFPLALQLPLENLILTIWVMLVILLTRERRAA</sequence>
<organism evidence="2 3">
    <name type="scientific">Cerasicoccus arenae</name>
    <dbReference type="NCBI Taxonomy" id="424488"/>
    <lineage>
        <taxon>Bacteria</taxon>
        <taxon>Pseudomonadati</taxon>
        <taxon>Verrucomicrobiota</taxon>
        <taxon>Opitutia</taxon>
        <taxon>Puniceicoccales</taxon>
        <taxon>Cerasicoccaceae</taxon>
        <taxon>Cerasicoccus</taxon>
    </lineage>
</organism>
<name>A0A8J3DDL6_9BACT</name>
<dbReference type="Proteomes" id="UP000642829">
    <property type="component" value="Unassembled WGS sequence"/>
</dbReference>
<feature type="transmembrane region" description="Helical" evidence="1">
    <location>
        <begin position="70"/>
        <end position="92"/>
    </location>
</feature>
<dbReference type="AlphaFoldDB" id="A0A8J3DDL6"/>
<feature type="transmembrane region" description="Helical" evidence="1">
    <location>
        <begin position="113"/>
        <end position="132"/>
    </location>
</feature>
<keyword evidence="1" id="KW-0472">Membrane</keyword>
<evidence type="ECO:0000313" key="3">
    <source>
        <dbReference type="Proteomes" id="UP000642829"/>
    </source>
</evidence>